<protein>
    <submittedName>
        <fullName evidence="5">ABC-type multidrug transport system, ATPase component</fullName>
    </submittedName>
</protein>
<keyword evidence="6" id="KW-1185">Reference proteome</keyword>
<feature type="domain" description="ABC transporter" evidence="4">
    <location>
        <begin position="4"/>
        <end position="237"/>
    </location>
</feature>
<dbReference type="Proteomes" id="UP000182652">
    <property type="component" value="Unassembled WGS sequence"/>
</dbReference>
<dbReference type="RefSeq" id="WP_254780452.1">
    <property type="nucleotide sequence ID" value="NZ_FNSN01000003.1"/>
</dbReference>
<organism evidence="5 6">
    <name type="scientific">Arthrobacter woluwensis</name>
    <dbReference type="NCBI Taxonomy" id="156980"/>
    <lineage>
        <taxon>Bacteria</taxon>
        <taxon>Bacillati</taxon>
        <taxon>Actinomycetota</taxon>
        <taxon>Actinomycetes</taxon>
        <taxon>Micrococcales</taxon>
        <taxon>Micrococcaceae</taxon>
        <taxon>Arthrobacter</taxon>
    </lineage>
</organism>
<dbReference type="PANTHER" id="PTHR42939">
    <property type="entry name" value="ABC TRANSPORTER ATP-BINDING PROTEIN ALBC-RELATED"/>
    <property type="match status" value="1"/>
</dbReference>
<dbReference type="InterPro" id="IPR003593">
    <property type="entry name" value="AAA+_ATPase"/>
</dbReference>
<accession>A0A1H4KVY2</accession>
<dbReference type="PROSITE" id="PS50893">
    <property type="entry name" value="ABC_TRANSPORTER_2"/>
    <property type="match status" value="1"/>
</dbReference>
<dbReference type="InterPro" id="IPR027417">
    <property type="entry name" value="P-loop_NTPase"/>
</dbReference>
<evidence type="ECO:0000256" key="3">
    <source>
        <dbReference type="ARBA" id="ARBA00022840"/>
    </source>
</evidence>
<keyword evidence="2" id="KW-0547">Nucleotide-binding</keyword>
<keyword evidence="3" id="KW-0067">ATP-binding</keyword>
<dbReference type="InterPro" id="IPR051782">
    <property type="entry name" value="ABC_Transporter_VariousFunc"/>
</dbReference>
<dbReference type="GO" id="GO:0005524">
    <property type="term" value="F:ATP binding"/>
    <property type="evidence" value="ECO:0007669"/>
    <property type="project" value="UniProtKB-KW"/>
</dbReference>
<keyword evidence="1" id="KW-0813">Transport</keyword>
<dbReference type="InterPro" id="IPR017871">
    <property type="entry name" value="ABC_transporter-like_CS"/>
</dbReference>
<reference evidence="5 6" key="1">
    <citation type="submission" date="2016-10" db="EMBL/GenBank/DDBJ databases">
        <authorList>
            <person name="de Groot N.N."/>
        </authorList>
    </citation>
    <scope>NUCLEOTIDE SEQUENCE [LARGE SCALE GENOMIC DNA]</scope>
    <source>
        <strain evidence="5 6">DSM 10495</strain>
    </source>
</reference>
<name>A0A1H4KVY2_9MICC</name>
<dbReference type="Gene3D" id="3.40.50.300">
    <property type="entry name" value="P-loop containing nucleotide triphosphate hydrolases"/>
    <property type="match status" value="1"/>
</dbReference>
<dbReference type="STRING" id="156980.SAMN04489745_0820"/>
<evidence type="ECO:0000259" key="4">
    <source>
        <dbReference type="PROSITE" id="PS50893"/>
    </source>
</evidence>
<dbReference type="InterPro" id="IPR003439">
    <property type="entry name" value="ABC_transporter-like_ATP-bd"/>
</dbReference>
<dbReference type="EMBL" id="FNSN01000003">
    <property type="protein sequence ID" value="SEB62690.1"/>
    <property type="molecule type" value="Genomic_DNA"/>
</dbReference>
<dbReference type="PROSITE" id="PS00211">
    <property type="entry name" value="ABC_TRANSPORTER_1"/>
    <property type="match status" value="1"/>
</dbReference>
<dbReference type="GO" id="GO:0016887">
    <property type="term" value="F:ATP hydrolysis activity"/>
    <property type="evidence" value="ECO:0007669"/>
    <property type="project" value="InterPro"/>
</dbReference>
<evidence type="ECO:0000313" key="6">
    <source>
        <dbReference type="Proteomes" id="UP000182652"/>
    </source>
</evidence>
<sequence length="251" mass="26877">MNTLRINELSFGYRASTNVLNDFSLTLTSGTTVLLGPNGAGKTSLISLCASVLKPSKGRIDLVNSAGEITSTRQLRDYRAKVAWLPQDFTPVAGLSVSEHVQYAAWLKGLTKRQARLGVDAALESVELSALADRPAKALSGGQRQRLGLAGALAHDAQLILLDEPSAGLDPVQREKLRSILAAIPSDKVVLVSTHQTEDIDGTYDDVVVLDGGTVKYQGAVTDFLSTSESSSTDPRDRIRSAYTRLVRGEI</sequence>
<evidence type="ECO:0000256" key="2">
    <source>
        <dbReference type="ARBA" id="ARBA00022741"/>
    </source>
</evidence>
<evidence type="ECO:0000313" key="5">
    <source>
        <dbReference type="EMBL" id="SEB62690.1"/>
    </source>
</evidence>
<gene>
    <name evidence="5" type="ORF">SAMN04489745_0820</name>
</gene>
<dbReference type="AlphaFoldDB" id="A0A1H4KVY2"/>
<dbReference type="SUPFAM" id="SSF52540">
    <property type="entry name" value="P-loop containing nucleoside triphosphate hydrolases"/>
    <property type="match status" value="1"/>
</dbReference>
<evidence type="ECO:0000256" key="1">
    <source>
        <dbReference type="ARBA" id="ARBA00022448"/>
    </source>
</evidence>
<proteinExistence type="predicted"/>
<dbReference type="Pfam" id="PF00005">
    <property type="entry name" value="ABC_tran"/>
    <property type="match status" value="1"/>
</dbReference>
<dbReference type="SMART" id="SM00382">
    <property type="entry name" value="AAA"/>
    <property type="match status" value="1"/>
</dbReference>
<dbReference type="PANTHER" id="PTHR42939:SF1">
    <property type="entry name" value="ABC TRANSPORTER ATP-BINDING PROTEIN ALBC-RELATED"/>
    <property type="match status" value="1"/>
</dbReference>